<feature type="compositionally biased region" description="Acidic residues" evidence="1">
    <location>
        <begin position="8"/>
        <end position="18"/>
    </location>
</feature>
<evidence type="ECO:0000256" key="1">
    <source>
        <dbReference type="SAM" id="MobiDB-lite"/>
    </source>
</evidence>
<feature type="compositionally biased region" description="Acidic residues" evidence="1">
    <location>
        <begin position="67"/>
        <end position="81"/>
    </location>
</feature>
<evidence type="ECO:0000313" key="2">
    <source>
        <dbReference type="EMBL" id="KAK2872955.1"/>
    </source>
</evidence>
<keyword evidence="3" id="KW-1185">Reference proteome</keyword>
<gene>
    <name evidence="2" type="ORF">Q8A67_022852</name>
</gene>
<accession>A0AA88P5V5</accession>
<proteinExistence type="predicted"/>
<feature type="region of interest" description="Disordered" evidence="1">
    <location>
        <begin position="1"/>
        <end position="32"/>
    </location>
</feature>
<dbReference type="AlphaFoldDB" id="A0AA88P5V5"/>
<comment type="caution">
    <text evidence="2">The sequence shown here is derived from an EMBL/GenBank/DDBJ whole genome shotgun (WGS) entry which is preliminary data.</text>
</comment>
<dbReference type="EMBL" id="JAUYZG010000022">
    <property type="protein sequence ID" value="KAK2872955.1"/>
    <property type="molecule type" value="Genomic_DNA"/>
</dbReference>
<sequence length="158" mass="17365">MLIAASEGEPDLSGEDDPSTLPPTGQTVVPDADSEMMAMLAWAAERHHFTQSVEQCWEGQPPRIEEEITEGALEEQMEEDPGMPAGQPEVSGEQASVESEDDDSIPVNSYPRRERSQTKILTYELLGQPSVVEVAMNRLSVSTETQSKDCGDPGLFWR</sequence>
<evidence type="ECO:0000313" key="3">
    <source>
        <dbReference type="Proteomes" id="UP001187343"/>
    </source>
</evidence>
<name>A0AA88P5V5_9TELE</name>
<organism evidence="2 3">
    <name type="scientific">Cirrhinus molitorella</name>
    <name type="common">mud carp</name>
    <dbReference type="NCBI Taxonomy" id="172907"/>
    <lineage>
        <taxon>Eukaryota</taxon>
        <taxon>Metazoa</taxon>
        <taxon>Chordata</taxon>
        <taxon>Craniata</taxon>
        <taxon>Vertebrata</taxon>
        <taxon>Euteleostomi</taxon>
        <taxon>Actinopterygii</taxon>
        <taxon>Neopterygii</taxon>
        <taxon>Teleostei</taxon>
        <taxon>Ostariophysi</taxon>
        <taxon>Cypriniformes</taxon>
        <taxon>Cyprinidae</taxon>
        <taxon>Labeoninae</taxon>
        <taxon>Labeonini</taxon>
        <taxon>Cirrhinus</taxon>
    </lineage>
</organism>
<protein>
    <submittedName>
        <fullName evidence="2">Uncharacterized protein</fullName>
    </submittedName>
</protein>
<dbReference type="Proteomes" id="UP001187343">
    <property type="component" value="Unassembled WGS sequence"/>
</dbReference>
<reference evidence="2" key="1">
    <citation type="submission" date="2023-08" db="EMBL/GenBank/DDBJ databases">
        <title>Chromosome-level Genome Assembly of mud carp (Cirrhinus molitorella).</title>
        <authorList>
            <person name="Liu H."/>
        </authorList>
    </citation>
    <scope>NUCLEOTIDE SEQUENCE</scope>
    <source>
        <strain evidence="2">Prfri</strain>
        <tissue evidence="2">Muscle</tissue>
    </source>
</reference>
<feature type="region of interest" description="Disordered" evidence="1">
    <location>
        <begin position="56"/>
        <end position="113"/>
    </location>
</feature>